<evidence type="ECO:0000313" key="2">
    <source>
        <dbReference type="Proteomes" id="UP000093918"/>
    </source>
</evidence>
<comment type="caution">
    <text evidence="1">The sequence shown here is derived from an EMBL/GenBank/DDBJ whole genome shotgun (WGS) entry which is preliminary data.</text>
</comment>
<proteinExistence type="predicted"/>
<dbReference type="EMBL" id="LZEM01000018">
    <property type="protein sequence ID" value="OAZ40974.1"/>
    <property type="molecule type" value="Genomic_DNA"/>
</dbReference>
<name>A0ABX2WIP2_9MICO</name>
<keyword evidence="2" id="KW-1185">Reference proteome</keyword>
<reference evidence="2" key="1">
    <citation type="submission" date="2016-06" db="EMBL/GenBank/DDBJ databases">
        <title>Genome sequencing of cellulolytic organisms.</title>
        <authorList>
            <person name="Bohra V."/>
            <person name="Dafale N.A."/>
            <person name="Purohit H.J."/>
        </authorList>
    </citation>
    <scope>NUCLEOTIDE SEQUENCE [LARGE SCALE GENOMIC DNA]</scope>
    <source>
        <strain evidence="2">ND21</strain>
    </source>
</reference>
<evidence type="ECO:0000313" key="1">
    <source>
        <dbReference type="EMBL" id="OAZ40974.1"/>
    </source>
</evidence>
<dbReference type="Proteomes" id="UP000093918">
    <property type="component" value="Unassembled WGS sequence"/>
</dbReference>
<dbReference type="RefSeq" id="WP_064956080.1">
    <property type="nucleotide sequence ID" value="NZ_LZEM01000018.1"/>
</dbReference>
<accession>A0ABX2WIP2</accession>
<sequence>MTVKPYDEDAYLERFHAEYLSPDDAGVFLDRGGDGEGGYIWSSPAHSTEDAVADLFSTELDDEQLAQLAATLNDSYGYWAKRDEL</sequence>
<protein>
    <submittedName>
        <fullName evidence="1">Uncharacterized protein</fullName>
    </submittedName>
</protein>
<organism evidence="1 2">
    <name type="scientific">Microbacterium arborescens</name>
    <dbReference type="NCBI Taxonomy" id="33883"/>
    <lineage>
        <taxon>Bacteria</taxon>
        <taxon>Bacillati</taxon>
        <taxon>Actinomycetota</taxon>
        <taxon>Actinomycetes</taxon>
        <taxon>Micrococcales</taxon>
        <taxon>Microbacteriaceae</taxon>
        <taxon>Microbacterium</taxon>
    </lineage>
</organism>
<gene>
    <name evidence="1" type="ORF">A9Z40_03260</name>
</gene>